<evidence type="ECO:0000313" key="3">
    <source>
        <dbReference type="Proteomes" id="UP000760472"/>
    </source>
</evidence>
<dbReference type="InterPro" id="IPR003812">
    <property type="entry name" value="Fido"/>
</dbReference>
<accession>A0ABS2W8Q7</accession>
<dbReference type="Gene3D" id="1.10.3290.10">
    <property type="entry name" value="Fido-like domain"/>
    <property type="match status" value="1"/>
</dbReference>
<evidence type="ECO:0000313" key="2">
    <source>
        <dbReference type="EMBL" id="MBN0987958.1"/>
    </source>
</evidence>
<proteinExistence type="predicted"/>
<evidence type="ECO:0000259" key="1">
    <source>
        <dbReference type="PROSITE" id="PS51459"/>
    </source>
</evidence>
<comment type="caution">
    <text evidence="2">The sequence shown here is derived from an EMBL/GenBank/DDBJ whole genome shotgun (WGS) entry which is preliminary data.</text>
</comment>
<keyword evidence="3" id="KW-1185">Reference proteome</keyword>
<feature type="domain" description="Fido" evidence="1">
    <location>
        <begin position="313"/>
        <end position="445"/>
    </location>
</feature>
<dbReference type="EMBL" id="JAFFZP010000015">
    <property type="protein sequence ID" value="MBN0987958.1"/>
    <property type="molecule type" value="Genomic_DNA"/>
</dbReference>
<dbReference type="Proteomes" id="UP000760472">
    <property type="component" value="Unassembled WGS sequence"/>
</dbReference>
<dbReference type="InterPro" id="IPR040198">
    <property type="entry name" value="Fido_containing"/>
</dbReference>
<dbReference type="PANTHER" id="PTHR13504:SF38">
    <property type="entry name" value="FIDO DOMAIN-CONTAINING PROTEIN"/>
    <property type="match status" value="1"/>
</dbReference>
<dbReference type="PROSITE" id="PS51459">
    <property type="entry name" value="FIDO"/>
    <property type="match status" value="1"/>
</dbReference>
<organism evidence="2 3">
    <name type="scientific">Amphritea pacifica</name>
    <dbReference type="NCBI Taxonomy" id="2811233"/>
    <lineage>
        <taxon>Bacteria</taxon>
        <taxon>Pseudomonadati</taxon>
        <taxon>Pseudomonadota</taxon>
        <taxon>Gammaproteobacteria</taxon>
        <taxon>Oceanospirillales</taxon>
        <taxon>Oceanospirillaceae</taxon>
        <taxon>Amphritea</taxon>
    </lineage>
</organism>
<dbReference type="Pfam" id="PF02661">
    <property type="entry name" value="Fic"/>
    <property type="match status" value="1"/>
</dbReference>
<name>A0ABS2W8Q7_9GAMM</name>
<dbReference type="SUPFAM" id="SSF140931">
    <property type="entry name" value="Fic-like"/>
    <property type="match status" value="1"/>
</dbReference>
<dbReference type="RefSeq" id="WP_205213663.1">
    <property type="nucleotide sequence ID" value="NZ_JAFFZP010000015.1"/>
</dbReference>
<gene>
    <name evidence="2" type="ORF">JW498_11335</name>
</gene>
<reference evidence="2 3" key="1">
    <citation type="submission" date="2021-02" db="EMBL/GenBank/DDBJ databases">
        <title>A novel species of genus Amphritea isolated from a fishpond in China.</title>
        <authorList>
            <person name="Lu H."/>
        </authorList>
    </citation>
    <scope>NUCLEOTIDE SEQUENCE [LARGE SCALE GENOMIC DNA]</scope>
    <source>
        <strain evidence="2 3">RP18W</strain>
    </source>
</reference>
<sequence length="495" mass="57051">MPQLFFSSSDQEAKRLSALCRKGQLRRIRQGVYTDGPPESDGSLINSRWHEVVAYLYPDAIAAYRTAYELKPVDGFVVIVARVKKPAVIKIGWYLRISVQPGDPSIGHQQFLPELSRSNVPRFLLENLTPSRNTAAFVKSFGAGWVEEYLAKELQKRGETELNSIRDQARELSYSLGLESQFTQLDKIIGALLSSRPVDSLTNQLAIATAKHEPYDTVRLQRFEELAEYLSRFSFPHCDYQFSRSSWRNLSFFESYFSNFIEGTEFLIEEAEEIVFKKQTVNQRHQDSHDVLALYELTYDYQEMITTPQTPDELLSLLQMRHQLMMAERPDKRPGQFKEKNNQAGDTLFVEPQLLEGTLTQAFEYYLALPKGLSRAIYMQFMISECHPFDDGNGRLSRLMMNAELTEANSYKIIVPTVHRDSYLNGLRQATREGKFRTLCKVFYQLQCYAASVNWQNYGEALEKIEDDYCLKLPDDGVAVFNRKISAFKIELPVR</sequence>
<dbReference type="PANTHER" id="PTHR13504">
    <property type="entry name" value="FIDO DOMAIN-CONTAINING PROTEIN DDB_G0283145"/>
    <property type="match status" value="1"/>
</dbReference>
<dbReference type="InterPro" id="IPR036597">
    <property type="entry name" value="Fido-like_dom_sf"/>
</dbReference>
<protein>
    <submittedName>
        <fullName evidence="2">Fic family protein</fullName>
    </submittedName>
</protein>